<keyword evidence="1" id="KW-1133">Transmembrane helix</keyword>
<reference evidence="2" key="1">
    <citation type="journal article" date="2014" name="Int. J. Syst. Evol. Microbiol.">
        <title>Complete genome sequence of Corynebacterium casei LMG S-19264T (=DSM 44701T), isolated from a smear-ripened cheese.</title>
        <authorList>
            <consortium name="US DOE Joint Genome Institute (JGI-PGF)"/>
            <person name="Walter F."/>
            <person name="Albersmeier A."/>
            <person name="Kalinowski J."/>
            <person name="Ruckert C."/>
        </authorList>
    </citation>
    <scope>NUCLEOTIDE SEQUENCE</scope>
    <source>
        <strain evidence="2">JCM 30804</strain>
    </source>
</reference>
<dbReference type="RefSeq" id="WP_188917360.1">
    <property type="nucleotide sequence ID" value="NZ_BMPZ01000001.1"/>
</dbReference>
<evidence type="ECO:0000313" key="3">
    <source>
        <dbReference type="Proteomes" id="UP000613743"/>
    </source>
</evidence>
<keyword evidence="1" id="KW-0812">Transmembrane</keyword>
<sequence length="257" mass="28778">MSSRSLSIFVVCLIFCIFGLAAFQSASTIDGAKNTLNRDYKESVERTEKLAGIISATIQITRAVNKANSNLLTAEQLGFIVSDAMTQADAKWSAYRLSNTTPEMSQIIQEIKLLNRDLNIELVSLRDFTKPRQGFIGRDLDAYDGPLYEKTEPLAAKLAMLIDLEQERIKNSIKQESINLEGFNIQIYGYCLLGAICGALLLWLVRLPRMHVSQAGTTSVKAESQSQHHRVSSGKMRFKILSARQSHLRNKLRPRQA</sequence>
<dbReference type="Proteomes" id="UP000613743">
    <property type="component" value="Unassembled WGS sequence"/>
</dbReference>
<organism evidence="2 3">
    <name type="scientific">Shewanella gelidii</name>
    <dbReference type="NCBI Taxonomy" id="1642821"/>
    <lineage>
        <taxon>Bacteria</taxon>
        <taxon>Pseudomonadati</taxon>
        <taxon>Pseudomonadota</taxon>
        <taxon>Gammaproteobacteria</taxon>
        <taxon>Alteromonadales</taxon>
        <taxon>Shewanellaceae</taxon>
        <taxon>Shewanella</taxon>
    </lineage>
</organism>
<keyword evidence="3" id="KW-1185">Reference proteome</keyword>
<evidence type="ECO:0000313" key="2">
    <source>
        <dbReference type="EMBL" id="GGI70222.1"/>
    </source>
</evidence>
<gene>
    <name evidence="2" type="ORF">GCM10009332_04280</name>
</gene>
<protein>
    <recommendedName>
        <fullName evidence="4">Chemotaxis protein</fullName>
    </recommendedName>
</protein>
<feature type="transmembrane region" description="Helical" evidence="1">
    <location>
        <begin position="187"/>
        <end position="205"/>
    </location>
</feature>
<dbReference type="EMBL" id="BMPZ01000001">
    <property type="protein sequence ID" value="GGI70222.1"/>
    <property type="molecule type" value="Genomic_DNA"/>
</dbReference>
<keyword evidence="1" id="KW-0472">Membrane</keyword>
<accession>A0A917JKZ4</accession>
<evidence type="ECO:0008006" key="4">
    <source>
        <dbReference type="Google" id="ProtNLM"/>
    </source>
</evidence>
<proteinExistence type="predicted"/>
<comment type="caution">
    <text evidence="2">The sequence shown here is derived from an EMBL/GenBank/DDBJ whole genome shotgun (WGS) entry which is preliminary data.</text>
</comment>
<dbReference type="AlphaFoldDB" id="A0A917JKZ4"/>
<name>A0A917JKZ4_9GAMM</name>
<reference evidence="2" key="2">
    <citation type="submission" date="2020-09" db="EMBL/GenBank/DDBJ databases">
        <authorList>
            <person name="Sun Q."/>
            <person name="Ohkuma M."/>
        </authorList>
    </citation>
    <scope>NUCLEOTIDE SEQUENCE</scope>
    <source>
        <strain evidence="2">JCM 30804</strain>
    </source>
</reference>
<evidence type="ECO:0000256" key="1">
    <source>
        <dbReference type="SAM" id="Phobius"/>
    </source>
</evidence>